<dbReference type="GeneID" id="30014633"/>
<comment type="caution">
    <text evidence="3">The sequence shown here is derived from an EMBL/GenBank/DDBJ whole genome shotgun (WGS) entry which is preliminary data.</text>
</comment>
<protein>
    <recommendedName>
        <fullName evidence="5">Transmembrane protein</fullName>
    </recommendedName>
</protein>
<keyword evidence="2" id="KW-0472">Membrane</keyword>
<feature type="transmembrane region" description="Helical" evidence="2">
    <location>
        <begin position="70"/>
        <end position="89"/>
    </location>
</feature>
<dbReference type="EMBL" id="LVYI01000011">
    <property type="protein sequence ID" value="OAP55492.1"/>
    <property type="molecule type" value="Genomic_DNA"/>
</dbReference>
<dbReference type="AlphaFoldDB" id="A0A178Z713"/>
<accession>A0A178Z713</accession>
<evidence type="ECO:0000256" key="1">
    <source>
        <dbReference type="SAM" id="MobiDB-lite"/>
    </source>
</evidence>
<keyword evidence="2" id="KW-0812">Transmembrane</keyword>
<keyword evidence="4" id="KW-1185">Reference proteome</keyword>
<organism evidence="3 4">
    <name type="scientific">Fonsecaea erecta</name>
    <dbReference type="NCBI Taxonomy" id="1367422"/>
    <lineage>
        <taxon>Eukaryota</taxon>
        <taxon>Fungi</taxon>
        <taxon>Dikarya</taxon>
        <taxon>Ascomycota</taxon>
        <taxon>Pezizomycotina</taxon>
        <taxon>Eurotiomycetes</taxon>
        <taxon>Chaetothyriomycetidae</taxon>
        <taxon>Chaetothyriales</taxon>
        <taxon>Herpotrichiellaceae</taxon>
        <taxon>Fonsecaea</taxon>
    </lineage>
</organism>
<dbReference type="Proteomes" id="UP000078343">
    <property type="component" value="Unassembled WGS sequence"/>
</dbReference>
<feature type="transmembrane region" description="Helical" evidence="2">
    <location>
        <begin position="95"/>
        <end position="116"/>
    </location>
</feature>
<name>A0A178Z713_9EURO</name>
<reference evidence="3 4" key="1">
    <citation type="submission" date="2016-04" db="EMBL/GenBank/DDBJ databases">
        <title>Draft genome of Fonsecaea erecta CBS 125763.</title>
        <authorList>
            <person name="Weiss V.A."/>
            <person name="Vicente V.A."/>
            <person name="Raittz R.T."/>
            <person name="Moreno L.F."/>
            <person name="De Souza E.M."/>
            <person name="Pedrosa F.O."/>
            <person name="Steffens M.B."/>
            <person name="Faoro H."/>
            <person name="Tadra-Sfeir M.Z."/>
            <person name="Najafzadeh M.J."/>
            <person name="Felipe M.S."/>
            <person name="Teixeira M."/>
            <person name="Sun J."/>
            <person name="Xi L."/>
            <person name="Gomes R."/>
            <person name="De Azevedo C.M."/>
            <person name="Salgado C.G."/>
            <person name="Da Silva M.B."/>
            <person name="Nascimento M.F."/>
            <person name="Queiroz-Telles F."/>
            <person name="Attili D.S."/>
            <person name="Gorbushina A."/>
        </authorList>
    </citation>
    <scope>NUCLEOTIDE SEQUENCE [LARGE SCALE GENOMIC DNA]</scope>
    <source>
        <strain evidence="3 4">CBS 125763</strain>
    </source>
</reference>
<gene>
    <name evidence="3" type="ORF">AYL99_10465</name>
</gene>
<evidence type="ECO:0000313" key="3">
    <source>
        <dbReference type="EMBL" id="OAP55492.1"/>
    </source>
</evidence>
<evidence type="ECO:0008006" key="5">
    <source>
        <dbReference type="Google" id="ProtNLM"/>
    </source>
</evidence>
<sequence length="566" mass="62311">MSSYNHHHNHSYNHSHDSNNGNNKSLPRLPGDKSPLLWIKHAELQGQGQAQAQSRPRRHRRNPRLPPKDIYLSLAMLLCLNLSFLTVFYTRFAIFLGQINQLVLIGFLVAVMGMCLEGQVLRTALMACGKRRATTLQDLDALMRKDPFADHVFWAYRLLLAIIFGLPLLLSVGYKQFIGGSSTILVHEGPGFFGFAAPPGMQRIGDGLSLLAQVYVPFWTDPGLNRTYGFNVFVADDNKTAAIVDSPFPSYLTEIQSRLKDGETLTMSTSVNATVSEMREISDEDRNSLDFWTDVAEQFGHDYTVNGGNVRGANNALWAGMSGNFLTNFTTMYFSAWNTTSNETFESEAIRTEQSRRIANVTWVISPSNITLTAAKLVKTAAVVNQTVLQDNAIGLQEAFSNFLGEYDWHNRAGAFDYPYPISSDSNPVFAQPVNTVPALAAAMAWARTSSLDTIVRPQGIQNAAIRAQTGYDKDAKDILTVKTVPTLRRDPLLILLLAVNPLLSFICLAIKGLLLHDSPVRDGFSSIALLAASREADFVSSKDADSLASGRPKRPVVVNFTAEGG</sequence>
<keyword evidence="2" id="KW-1133">Transmembrane helix</keyword>
<dbReference type="OrthoDB" id="5420013at2759"/>
<feature type="transmembrane region" description="Helical" evidence="2">
    <location>
        <begin position="153"/>
        <end position="174"/>
    </location>
</feature>
<evidence type="ECO:0000313" key="4">
    <source>
        <dbReference type="Proteomes" id="UP000078343"/>
    </source>
</evidence>
<evidence type="ECO:0000256" key="2">
    <source>
        <dbReference type="SAM" id="Phobius"/>
    </source>
</evidence>
<feature type="region of interest" description="Disordered" evidence="1">
    <location>
        <begin position="1"/>
        <end position="27"/>
    </location>
</feature>
<feature type="compositionally biased region" description="Basic residues" evidence="1">
    <location>
        <begin position="1"/>
        <end position="13"/>
    </location>
</feature>
<proteinExistence type="predicted"/>
<dbReference type="RefSeq" id="XP_018688859.1">
    <property type="nucleotide sequence ID" value="XM_018841971.1"/>
</dbReference>